<evidence type="ECO:0000256" key="1">
    <source>
        <dbReference type="SAM" id="MobiDB-lite"/>
    </source>
</evidence>
<dbReference type="Proteomes" id="UP000314294">
    <property type="component" value="Unassembled WGS sequence"/>
</dbReference>
<feature type="region of interest" description="Disordered" evidence="1">
    <location>
        <begin position="17"/>
        <end position="46"/>
    </location>
</feature>
<accession>A0A4Z2GHS4</accession>
<keyword evidence="3" id="KW-1185">Reference proteome</keyword>
<dbReference type="EMBL" id="SRLO01000537">
    <property type="protein sequence ID" value="TNN52751.1"/>
    <property type="molecule type" value="Genomic_DNA"/>
</dbReference>
<comment type="caution">
    <text evidence="2">The sequence shown here is derived from an EMBL/GenBank/DDBJ whole genome shotgun (WGS) entry which is preliminary data.</text>
</comment>
<gene>
    <name evidence="2" type="ORF">EYF80_037055</name>
</gene>
<organism evidence="2 3">
    <name type="scientific">Liparis tanakae</name>
    <name type="common">Tanaka's snailfish</name>
    <dbReference type="NCBI Taxonomy" id="230148"/>
    <lineage>
        <taxon>Eukaryota</taxon>
        <taxon>Metazoa</taxon>
        <taxon>Chordata</taxon>
        <taxon>Craniata</taxon>
        <taxon>Vertebrata</taxon>
        <taxon>Euteleostomi</taxon>
        <taxon>Actinopterygii</taxon>
        <taxon>Neopterygii</taxon>
        <taxon>Teleostei</taxon>
        <taxon>Neoteleostei</taxon>
        <taxon>Acanthomorphata</taxon>
        <taxon>Eupercaria</taxon>
        <taxon>Perciformes</taxon>
        <taxon>Cottioidei</taxon>
        <taxon>Cottales</taxon>
        <taxon>Liparidae</taxon>
        <taxon>Liparis</taxon>
    </lineage>
</organism>
<reference evidence="2 3" key="1">
    <citation type="submission" date="2019-03" db="EMBL/GenBank/DDBJ databases">
        <title>First draft genome of Liparis tanakae, snailfish: a comprehensive survey of snailfish specific genes.</title>
        <authorList>
            <person name="Kim W."/>
            <person name="Song I."/>
            <person name="Jeong J.-H."/>
            <person name="Kim D."/>
            <person name="Kim S."/>
            <person name="Ryu S."/>
            <person name="Song J.Y."/>
            <person name="Lee S.K."/>
        </authorList>
    </citation>
    <scope>NUCLEOTIDE SEQUENCE [LARGE SCALE GENOMIC DNA]</scope>
    <source>
        <tissue evidence="2">Muscle</tissue>
    </source>
</reference>
<feature type="compositionally biased region" description="Basic and acidic residues" evidence="1">
    <location>
        <begin position="29"/>
        <end position="46"/>
    </location>
</feature>
<dbReference type="AlphaFoldDB" id="A0A4Z2GHS4"/>
<proteinExistence type="predicted"/>
<sequence>MTLCRVTSVHIVTCGNGGAGGGGRHRGRCKSEGRGGEKPEPRAKGVRRGDIKVGTLLSGSRAIAVIIKECGRQRQEEMMMRHGMKEEGLAAGLGVTIIPQTFTAPLRFGLTTALRDKTLLCEVNCNTGGANARLHRTFSNASGLILKPPDSIHKTREQALPVDGCLRRVDRCVICDFGTGVWQRRYVGQLPCWYSCVPLMKKLELLKRYKIIFKAHAICVTDETQVNNRVRLSSDISAVMYSKVH</sequence>
<protein>
    <submittedName>
        <fullName evidence="2">Uncharacterized protein</fullName>
    </submittedName>
</protein>
<evidence type="ECO:0000313" key="2">
    <source>
        <dbReference type="EMBL" id="TNN52751.1"/>
    </source>
</evidence>
<evidence type="ECO:0000313" key="3">
    <source>
        <dbReference type="Proteomes" id="UP000314294"/>
    </source>
</evidence>
<name>A0A4Z2GHS4_9TELE</name>